<feature type="transmembrane region" description="Helical" evidence="1">
    <location>
        <begin position="133"/>
        <end position="151"/>
    </location>
</feature>
<feature type="transmembrane region" description="Helical" evidence="1">
    <location>
        <begin position="233"/>
        <end position="253"/>
    </location>
</feature>
<feature type="transmembrane region" description="Helical" evidence="1">
    <location>
        <begin position="310"/>
        <end position="330"/>
    </location>
</feature>
<dbReference type="Pfam" id="PF04018">
    <property type="entry name" value="VCA0040-like"/>
    <property type="match status" value="1"/>
</dbReference>
<gene>
    <name evidence="2" type="ORF">SAMEA104719789_01062</name>
</gene>
<name>A0A383U012_9FLAO</name>
<feature type="transmembrane region" description="Helical" evidence="1">
    <location>
        <begin position="194"/>
        <end position="213"/>
    </location>
</feature>
<feature type="transmembrane region" description="Helical" evidence="1">
    <location>
        <begin position="105"/>
        <end position="126"/>
    </location>
</feature>
<feature type="transmembrane region" description="Helical" evidence="1">
    <location>
        <begin position="25"/>
        <end position="45"/>
    </location>
</feature>
<evidence type="ECO:0000313" key="2">
    <source>
        <dbReference type="EMBL" id="SZD72947.1"/>
    </source>
</evidence>
<sequence length="337" mass="38533">MGNRTFLSYFILWFKGLLMGTANKIPGVSGGMVALVTGFYEELIYSFQKFNSKAWKLLWNRRWSQFLQYINFKFLFAVNFGSVSAFFTISLLLDYIMRPVSQNGLGYQISVWSFFFGMIIGSAYYVWDKITRFSRNVFLGIIIGVSIGLYISFLDPMLPNENLWFILLCGIISVSGMTLPGFSGSFILIILGNYNLLLVESVNNLFYTILAIFNNDWQNLGTVTPEEYTTRVHLLKIMAVFAIGSLVGLVSFSKIMGYLLKNYHNIVLGWLMGFIIASLGAAWPWKSQDLNEQQQLLGYTRYMPEVGLEFYYQIGVIILGILSIVIFNFYEKKASKF</sequence>
<evidence type="ECO:0000256" key="1">
    <source>
        <dbReference type="SAM" id="Phobius"/>
    </source>
</evidence>
<proteinExistence type="predicted"/>
<reference evidence="2 3" key="1">
    <citation type="submission" date="2018-09" db="EMBL/GenBank/DDBJ databases">
        <authorList>
            <consortium name="Pathogen Informatics"/>
        </authorList>
    </citation>
    <scope>NUCLEOTIDE SEQUENCE [LARGE SCALE GENOMIC DNA]</scope>
    <source>
        <strain evidence="2 3">OH-22767</strain>
    </source>
</reference>
<protein>
    <submittedName>
        <fullName evidence="2">Domain of uncharacterized function (DUF368)</fullName>
    </submittedName>
</protein>
<dbReference type="AlphaFoldDB" id="A0A383U012"/>
<dbReference type="RefSeq" id="WP_119059379.1">
    <property type="nucleotide sequence ID" value="NZ_OX579588.1"/>
</dbReference>
<dbReference type="EMBL" id="UNSC01000004">
    <property type="protein sequence ID" value="SZD72947.1"/>
    <property type="molecule type" value="Genomic_DNA"/>
</dbReference>
<keyword evidence="3" id="KW-1185">Reference proteome</keyword>
<evidence type="ECO:0000313" key="3">
    <source>
        <dbReference type="Proteomes" id="UP000262142"/>
    </source>
</evidence>
<dbReference type="InterPro" id="IPR007163">
    <property type="entry name" value="VCA0040-like"/>
</dbReference>
<dbReference type="PANTHER" id="PTHR37308">
    <property type="entry name" value="INTEGRAL MEMBRANE PROTEIN"/>
    <property type="match status" value="1"/>
</dbReference>
<dbReference type="OrthoDB" id="9793746at2"/>
<feature type="transmembrane region" description="Helical" evidence="1">
    <location>
        <begin position="66"/>
        <end position="93"/>
    </location>
</feature>
<organism evidence="2 3">
    <name type="scientific">Candidatus Ornithobacterium hominis</name>
    <dbReference type="NCBI Taxonomy" id="2497989"/>
    <lineage>
        <taxon>Bacteria</taxon>
        <taxon>Pseudomonadati</taxon>
        <taxon>Bacteroidota</taxon>
        <taxon>Flavobacteriia</taxon>
        <taxon>Flavobacteriales</taxon>
        <taxon>Weeksellaceae</taxon>
        <taxon>Ornithobacterium</taxon>
    </lineage>
</organism>
<feature type="transmembrane region" description="Helical" evidence="1">
    <location>
        <begin position="265"/>
        <end position="285"/>
    </location>
</feature>
<feature type="transmembrane region" description="Helical" evidence="1">
    <location>
        <begin position="163"/>
        <end position="182"/>
    </location>
</feature>
<keyword evidence="1" id="KW-1133">Transmembrane helix</keyword>
<keyword evidence="1" id="KW-0472">Membrane</keyword>
<dbReference type="Proteomes" id="UP000262142">
    <property type="component" value="Unassembled WGS sequence"/>
</dbReference>
<accession>A0A383U012</accession>
<keyword evidence="1" id="KW-0812">Transmembrane</keyword>
<dbReference type="PANTHER" id="PTHR37308:SF1">
    <property type="entry name" value="POLYPRENYL-PHOSPHATE TRANSPORTER"/>
    <property type="match status" value="1"/>
</dbReference>